<feature type="transmembrane region" description="Helical" evidence="2">
    <location>
        <begin position="54"/>
        <end position="83"/>
    </location>
</feature>
<keyword evidence="2" id="KW-0812">Transmembrane</keyword>
<accession>A0ABX9K5W1</accession>
<keyword evidence="4" id="KW-1185">Reference proteome</keyword>
<dbReference type="RefSeq" id="WP_047855985.1">
    <property type="nucleotide sequence ID" value="NZ_CP011509.1"/>
</dbReference>
<evidence type="ECO:0000313" key="3">
    <source>
        <dbReference type="EMBL" id="REG34217.1"/>
    </source>
</evidence>
<evidence type="ECO:0000313" key="4">
    <source>
        <dbReference type="Proteomes" id="UP000256345"/>
    </source>
</evidence>
<keyword evidence="2" id="KW-0472">Membrane</keyword>
<gene>
    <name evidence="3" type="ORF">ATI61_103110</name>
</gene>
<reference evidence="3 4" key="1">
    <citation type="submission" date="2018-08" db="EMBL/GenBank/DDBJ databases">
        <title>Genomic Encyclopedia of Archaeal and Bacterial Type Strains, Phase II (KMG-II): from individual species to whole genera.</title>
        <authorList>
            <person name="Goeker M."/>
        </authorList>
    </citation>
    <scope>NUCLEOTIDE SEQUENCE [LARGE SCALE GENOMIC DNA]</scope>
    <source>
        <strain evidence="3 4">DSM 2261</strain>
    </source>
</reference>
<dbReference type="Proteomes" id="UP000256345">
    <property type="component" value="Unassembled WGS sequence"/>
</dbReference>
<dbReference type="EMBL" id="QUMU01000003">
    <property type="protein sequence ID" value="REG34217.1"/>
    <property type="molecule type" value="Genomic_DNA"/>
</dbReference>
<evidence type="ECO:0000256" key="2">
    <source>
        <dbReference type="SAM" id="Phobius"/>
    </source>
</evidence>
<evidence type="ECO:0000256" key="1">
    <source>
        <dbReference type="SAM" id="MobiDB-lite"/>
    </source>
</evidence>
<feature type="region of interest" description="Disordered" evidence="1">
    <location>
        <begin position="159"/>
        <end position="185"/>
    </location>
</feature>
<proteinExistence type="predicted"/>
<comment type="caution">
    <text evidence="3">The sequence shown here is derived from an EMBL/GenBank/DDBJ whole genome shotgun (WGS) entry which is preliminary data.</text>
</comment>
<protein>
    <submittedName>
        <fullName evidence="3">Uncharacterized protein</fullName>
    </submittedName>
</protein>
<feature type="transmembrane region" description="Helical" evidence="2">
    <location>
        <begin position="90"/>
        <end position="108"/>
    </location>
</feature>
<name>A0ABX9K5W1_9BACT</name>
<sequence length="185" mass="19915">MPPPSAAPAPSLERFRRRAALASLGLYVLACATPAVATYDTVNREYNLLFGAELLLIGCLGVFAFNYGWFANLFLAGSGFALLMRKDRTALVLGVLAILVGLDTLYWYEKPMLATSRANQVETGELQLRYPSIGFFLWMASMFVLVIAVLVLRQRSRAPASGPAGFIAGPPGVAGRSDPRAAGEE</sequence>
<feature type="transmembrane region" description="Helical" evidence="2">
    <location>
        <begin position="128"/>
        <end position="152"/>
    </location>
</feature>
<keyword evidence="2" id="KW-1133">Transmembrane helix</keyword>
<organism evidence="3 4">
    <name type="scientific">Archangium gephyra</name>
    <dbReference type="NCBI Taxonomy" id="48"/>
    <lineage>
        <taxon>Bacteria</taxon>
        <taxon>Pseudomonadati</taxon>
        <taxon>Myxococcota</taxon>
        <taxon>Myxococcia</taxon>
        <taxon>Myxococcales</taxon>
        <taxon>Cystobacterineae</taxon>
        <taxon>Archangiaceae</taxon>
        <taxon>Archangium</taxon>
    </lineage>
</organism>